<proteinExistence type="predicted"/>
<protein>
    <submittedName>
        <fullName evidence="1">Immunity 22 family protein</fullName>
    </submittedName>
</protein>
<dbReference type="InterPro" id="IPR025560">
    <property type="entry name" value="Imm22"/>
</dbReference>
<gene>
    <name evidence="1" type="ORF">HRJ33_00730</name>
</gene>
<dbReference type="RefSeq" id="WP_000811034.1">
    <property type="nucleotide sequence ID" value="NZ_CP054135.1"/>
</dbReference>
<evidence type="ECO:0000313" key="1">
    <source>
        <dbReference type="EMBL" id="QLL95778.1"/>
    </source>
</evidence>
<sequence length="125" mass="14677">MKQKVSLWLGNFASQEEFQEYFKISYKEDGDSVSSEFETDFHLSYYDRDLVEKDWVDVSENNIDVLLEGFSYDEEIIMQFPKISSTYNTIVLIYDFDYSKEELKVSNNGSGTLEFIGIAEYDYQA</sequence>
<organism evidence="1 2">
    <name type="scientific">Streptococcus oralis subsp. oralis</name>
    <dbReference type="NCBI Taxonomy" id="1891914"/>
    <lineage>
        <taxon>Bacteria</taxon>
        <taxon>Bacillati</taxon>
        <taxon>Bacillota</taxon>
        <taxon>Bacilli</taxon>
        <taxon>Lactobacillales</taxon>
        <taxon>Streptococcaceae</taxon>
        <taxon>Streptococcus</taxon>
    </lineage>
</organism>
<reference evidence="1 2" key="1">
    <citation type="submission" date="2020-05" db="EMBL/GenBank/DDBJ databases">
        <title>A novel sialic acid binding adhesin present in multiple species contributes to the pathogenesis of Infective endocarditis.</title>
        <authorList>
            <person name="Gaytan M.O."/>
            <person name="Singh A.K."/>
            <person name="Woodiga S.A."/>
            <person name="Patel S.A."/>
            <person name="Ann S.-S."/>
            <person name="Vera Ponce de Leon A."/>
            <person name="McGrath S."/>
            <person name="Miller A."/>
            <person name="Bush J."/>
            <person name="van der Linden M."/>
            <person name="Magrini V."/>
            <person name="Wilson R.K."/>
            <person name="Kitten T."/>
            <person name="King S.J."/>
        </authorList>
    </citation>
    <scope>NUCLEOTIDE SEQUENCE [LARGE SCALE GENOMIC DNA]</scope>
    <source>
        <strain evidence="1 2">ATCC 10557</strain>
    </source>
</reference>
<dbReference type="GeneID" id="49599751"/>
<accession>A0A7H9FCQ3</accession>
<name>A0A7H9FCQ3_STROR</name>
<evidence type="ECO:0000313" key="2">
    <source>
        <dbReference type="Proteomes" id="UP000510746"/>
    </source>
</evidence>
<dbReference type="EMBL" id="CP054135">
    <property type="protein sequence ID" value="QLL95778.1"/>
    <property type="molecule type" value="Genomic_DNA"/>
</dbReference>
<dbReference type="AlphaFoldDB" id="A0A7H9FCQ3"/>
<dbReference type="Pfam" id="PF14112">
    <property type="entry name" value="DUF4284"/>
    <property type="match status" value="1"/>
</dbReference>
<dbReference type="Proteomes" id="UP000510746">
    <property type="component" value="Chromosome"/>
</dbReference>